<protein>
    <submittedName>
        <fullName evidence="1">Uncharacterized protein</fullName>
    </submittedName>
</protein>
<dbReference type="VEuPathDB" id="CryptoDB:Vbra_23018"/>
<keyword evidence="2" id="KW-1185">Reference proteome</keyword>
<proteinExistence type="predicted"/>
<sequence>MPNGTLEPLESIEEVELPEDEFDCDELRGILMKGGCRSLKCLEFRVPQQARSHDPDEAARPHWYPLMLHILQELDGLRSQLPARKITAPNCTIDLTFPADGISIELGPAHALIARAITLIKWEPTTPRPWEDTDGQHSGTTDPAAFADMHRFPHVKELQIKSGSIDLSQHPPTSPVWSALQLLPQDAFPEGMLLTAEGPVGCEAARQLAFTGRLAGKVASLALCSLSSGDSSMAAEGDVVGVLEAMGSGEQLQEACLSAIDGEVLRHRLDESADWIPAIQHLDVGSIYLGLSPSVLQALREYPTTDYVLNASKAKRTIDGL</sequence>
<evidence type="ECO:0000313" key="1">
    <source>
        <dbReference type="EMBL" id="CEM29394.1"/>
    </source>
</evidence>
<evidence type="ECO:0000313" key="2">
    <source>
        <dbReference type="Proteomes" id="UP000041254"/>
    </source>
</evidence>
<gene>
    <name evidence="1" type="ORF">Vbra_23018</name>
</gene>
<organism evidence="1 2">
    <name type="scientific">Vitrella brassicaformis (strain CCMP3155)</name>
    <dbReference type="NCBI Taxonomy" id="1169540"/>
    <lineage>
        <taxon>Eukaryota</taxon>
        <taxon>Sar</taxon>
        <taxon>Alveolata</taxon>
        <taxon>Colpodellida</taxon>
        <taxon>Vitrellaceae</taxon>
        <taxon>Vitrella</taxon>
    </lineage>
</organism>
<reference evidence="1 2" key="1">
    <citation type="submission" date="2014-11" db="EMBL/GenBank/DDBJ databases">
        <authorList>
            <person name="Zhu J."/>
            <person name="Qi W."/>
            <person name="Song R."/>
        </authorList>
    </citation>
    <scope>NUCLEOTIDE SEQUENCE [LARGE SCALE GENOMIC DNA]</scope>
</reference>
<dbReference type="Proteomes" id="UP000041254">
    <property type="component" value="Unassembled WGS sequence"/>
</dbReference>
<name>A0A0G4GI33_VITBC</name>
<dbReference type="InParanoid" id="A0A0G4GI33"/>
<accession>A0A0G4GI33</accession>
<dbReference type="PhylomeDB" id="A0A0G4GI33"/>
<dbReference type="EMBL" id="CDMY01000675">
    <property type="protein sequence ID" value="CEM29394.1"/>
    <property type="molecule type" value="Genomic_DNA"/>
</dbReference>
<dbReference type="AlphaFoldDB" id="A0A0G4GI33"/>